<evidence type="ECO:0000313" key="2">
    <source>
        <dbReference type="EMBL" id="PTM55039.1"/>
    </source>
</evidence>
<comment type="caution">
    <text evidence="2">The sequence shown here is derived from an EMBL/GenBank/DDBJ whole genome shotgun (WGS) entry which is preliminary data.</text>
</comment>
<keyword evidence="3" id="KW-1185">Reference proteome</keyword>
<dbReference type="RefSeq" id="WP_108177884.1">
    <property type="nucleotide sequence ID" value="NZ_PZZL01000005.1"/>
</dbReference>
<organism evidence="2 3">
    <name type="scientific">Phreatobacter oligotrophus</name>
    <dbReference type="NCBI Taxonomy" id="1122261"/>
    <lineage>
        <taxon>Bacteria</taxon>
        <taxon>Pseudomonadati</taxon>
        <taxon>Pseudomonadota</taxon>
        <taxon>Alphaproteobacteria</taxon>
        <taxon>Hyphomicrobiales</taxon>
        <taxon>Phreatobacteraceae</taxon>
        <taxon>Phreatobacter</taxon>
    </lineage>
</organism>
<dbReference type="AlphaFoldDB" id="A0A2T4Z2N1"/>
<evidence type="ECO:0000259" key="1">
    <source>
        <dbReference type="Pfam" id="PF13670"/>
    </source>
</evidence>
<dbReference type="OrthoDB" id="8456005at2"/>
<accession>A0A2T4Z2N1</accession>
<feature type="domain" description="PepSY" evidence="1">
    <location>
        <begin position="25"/>
        <end position="105"/>
    </location>
</feature>
<dbReference type="Pfam" id="PF13670">
    <property type="entry name" value="PepSY_2"/>
    <property type="match status" value="1"/>
</dbReference>
<sequence>MRLSSTTLASRSPAVLGIVAASTTIALAVALLACAGGLARADEAGRRRPAPQEMSAADVPARLSQRGYAVTDPVVRRGSTYLTHGTDRFGQRLRLVMDARNGELIGLRVVGEGRAPRTPQGAP</sequence>
<evidence type="ECO:0000313" key="3">
    <source>
        <dbReference type="Proteomes" id="UP000241808"/>
    </source>
</evidence>
<gene>
    <name evidence="2" type="ORF">C8P69_105189</name>
</gene>
<dbReference type="Proteomes" id="UP000241808">
    <property type="component" value="Unassembled WGS sequence"/>
</dbReference>
<dbReference type="InterPro" id="IPR025711">
    <property type="entry name" value="PepSY"/>
</dbReference>
<protein>
    <submittedName>
        <fullName evidence="2">YpeB-like protein with putative protease inhibitory function</fullName>
    </submittedName>
</protein>
<proteinExistence type="predicted"/>
<name>A0A2T4Z2N1_9HYPH</name>
<dbReference type="EMBL" id="PZZL01000005">
    <property type="protein sequence ID" value="PTM55039.1"/>
    <property type="molecule type" value="Genomic_DNA"/>
</dbReference>
<reference evidence="2 3" key="1">
    <citation type="submission" date="2018-04" db="EMBL/GenBank/DDBJ databases">
        <title>Genomic Encyclopedia of Archaeal and Bacterial Type Strains, Phase II (KMG-II): from individual species to whole genera.</title>
        <authorList>
            <person name="Goeker M."/>
        </authorList>
    </citation>
    <scope>NUCLEOTIDE SEQUENCE [LARGE SCALE GENOMIC DNA]</scope>
    <source>
        <strain evidence="2 3">DSM 25521</strain>
    </source>
</reference>
<dbReference type="PROSITE" id="PS51257">
    <property type="entry name" value="PROKAR_LIPOPROTEIN"/>
    <property type="match status" value="1"/>
</dbReference>